<name>A0A9P4TUL9_9PEZI</name>
<proteinExistence type="predicted"/>
<dbReference type="InterPro" id="IPR023213">
    <property type="entry name" value="CAT-like_dom_sf"/>
</dbReference>
<keyword evidence="1" id="KW-0808">Transferase</keyword>
<dbReference type="OrthoDB" id="1862401at2759"/>
<keyword evidence="3" id="KW-1185">Reference proteome</keyword>
<dbReference type="InterPro" id="IPR050317">
    <property type="entry name" value="Plant_Fungal_Acyltransferase"/>
</dbReference>
<dbReference type="Pfam" id="PF02458">
    <property type="entry name" value="Transferase"/>
    <property type="match status" value="1"/>
</dbReference>
<comment type="caution">
    <text evidence="2">The sequence shown here is derived from an EMBL/GenBank/DDBJ whole genome shotgun (WGS) entry which is preliminary data.</text>
</comment>
<dbReference type="GO" id="GO:0044550">
    <property type="term" value="P:secondary metabolite biosynthetic process"/>
    <property type="evidence" value="ECO:0007669"/>
    <property type="project" value="TreeGrafter"/>
</dbReference>
<dbReference type="Gene3D" id="3.30.559.10">
    <property type="entry name" value="Chloramphenicol acetyltransferase-like domain"/>
    <property type="match status" value="1"/>
</dbReference>
<dbReference type="PANTHER" id="PTHR31642:SF310">
    <property type="entry name" value="FATTY ALCOHOL:CAFFEOYL-COA ACYLTRANSFERASE"/>
    <property type="match status" value="1"/>
</dbReference>
<gene>
    <name evidence="2" type="ORF">EJ08DRAFT_726123</name>
</gene>
<accession>A0A9P4TUL9</accession>
<dbReference type="Proteomes" id="UP000800235">
    <property type="component" value="Unassembled WGS sequence"/>
</dbReference>
<sequence>MPPSKLKSELLHFMPDEEASEVAAVVGFQLNFIPEDKRLTELKKTLGCSTNFVTLTAIIGRALVRARWPQRENSSSVKLEVVVNIRRAPGLNLPNDYMGNATLYNFARSLPLNEICGGSSTENDVLSRMAKSVQRAIGETKERDWLLSRLYFLKKHAKGQPGRVRCGLNFKRGLDVMITDWRGFGKDLEFQIGDQLIKPDYVRKRYSADNGGVIVLPREKDSDVWEVLVGVKTECASRLLEDLSGFVCKAVE</sequence>
<evidence type="ECO:0000256" key="1">
    <source>
        <dbReference type="ARBA" id="ARBA00022679"/>
    </source>
</evidence>
<dbReference type="GO" id="GO:0016747">
    <property type="term" value="F:acyltransferase activity, transferring groups other than amino-acyl groups"/>
    <property type="evidence" value="ECO:0007669"/>
    <property type="project" value="TreeGrafter"/>
</dbReference>
<dbReference type="AlphaFoldDB" id="A0A9P4TUL9"/>
<evidence type="ECO:0000313" key="2">
    <source>
        <dbReference type="EMBL" id="KAF2422391.1"/>
    </source>
</evidence>
<dbReference type="EMBL" id="MU007091">
    <property type="protein sequence ID" value="KAF2422391.1"/>
    <property type="molecule type" value="Genomic_DNA"/>
</dbReference>
<reference evidence="2" key="1">
    <citation type="journal article" date="2020" name="Stud. Mycol.">
        <title>101 Dothideomycetes genomes: a test case for predicting lifestyles and emergence of pathogens.</title>
        <authorList>
            <person name="Haridas S."/>
            <person name="Albert R."/>
            <person name="Binder M."/>
            <person name="Bloem J."/>
            <person name="Labutti K."/>
            <person name="Salamov A."/>
            <person name="Andreopoulos B."/>
            <person name="Baker S."/>
            <person name="Barry K."/>
            <person name="Bills G."/>
            <person name="Bluhm B."/>
            <person name="Cannon C."/>
            <person name="Castanera R."/>
            <person name="Culley D."/>
            <person name="Daum C."/>
            <person name="Ezra D."/>
            <person name="Gonzalez J."/>
            <person name="Henrissat B."/>
            <person name="Kuo A."/>
            <person name="Liang C."/>
            <person name="Lipzen A."/>
            <person name="Lutzoni F."/>
            <person name="Magnuson J."/>
            <person name="Mondo S."/>
            <person name="Nolan M."/>
            <person name="Ohm R."/>
            <person name="Pangilinan J."/>
            <person name="Park H.-J."/>
            <person name="Ramirez L."/>
            <person name="Alfaro M."/>
            <person name="Sun H."/>
            <person name="Tritt A."/>
            <person name="Yoshinaga Y."/>
            <person name="Zwiers L.-H."/>
            <person name="Turgeon B."/>
            <person name="Goodwin S."/>
            <person name="Spatafora J."/>
            <person name="Crous P."/>
            <person name="Grigoriev I."/>
        </authorList>
    </citation>
    <scope>NUCLEOTIDE SEQUENCE</scope>
    <source>
        <strain evidence="2">CBS 130266</strain>
    </source>
</reference>
<evidence type="ECO:0000313" key="3">
    <source>
        <dbReference type="Proteomes" id="UP000800235"/>
    </source>
</evidence>
<dbReference type="PANTHER" id="PTHR31642">
    <property type="entry name" value="TRICHOTHECENE 3-O-ACETYLTRANSFERASE"/>
    <property type="match status" value="1"/>
</dbReference>
<organism evidence="2 3">
    <name type="scientific">Tothia fuscella</name>
    <dbReference type="NCBI Taxonomy" id="1048955"/>
    <lineage>
        <taxon>Eukaryota</taxon>
        <taxon>Fungi</taxon>
        <taxon>Dikarya</taxon>
        <taxon>Ascomycota</taxon>
        <taxon>Pezizomycotina</taxon>
        <taxon>Dothideomycetes</taxon>
        <taxon>Pleosporomycetidae</taxon>
        <taxon>Venturiales</taxon>
        <taxon>Cylindrosympodiaceae</taxon>
        <taxon>Tothia</taxon>
    </lineage>
</organism>
<protein>
    <submittedName>
        <fullName evidence="2">Uncharacterized protein</fullName>
    </submittedName>
</protein>